<dbReference type="CDD" id="cd06261">
    <property type="entry name" value="TM_PBP2"/>
    <property type="match status" value="1"/>
</dbReference>
<evidence type="ECO:0000256" key="1">
    <source>
        <dbReference type="ARBA" id="ARBA00004429"/>
    </source>
</evidence>
<dbReference type="PANTHER" id="PTHR43357:SF3">
    <property type="entry name" value="FE(3+)-TRANSPORT SYSTEM PERMEASE PROTEIN FBPB 2"/>
    <property type="match status" value="1"/>
</dbReference>
<dbReference type="Proteomes" id="UP000324973">
    <property type="component" value="Unassembled WGS sequence"/>
</dbReference>
<dbReference type="OrthoDB" id="9790211at2"/>
<dbReference type="AlphaFoldDB" id="A0A5D4XWM6"/>
<evidence type="ECO:0000313" key="11">
    <source>
        <dbReference type="Proteomes" id="UP000324973"/>
    </source>
</evidence>
<feature type="domain" description="ABC transmembrane type-1" evidence="9">
    <location>
        <begin position="63"/>
        <end position="268"/>
    </location>
</feature>
<reference evidence="10 11" key="1">
    <citation type="submission" date="2019-08" db="EMBL/GenBank/DDBJ databases">
        <title>Luteimonas viscosus sp. nov., isolated from soil of a sunflower field.</title>
        <authorList>
            <person name="Jianli Z."/>
            <person name="Ying Z."/>
        </authorList>
    </citation>
    <scope>NUCLEOTIDE SEQUENCE [LARGE SCALE GENOMIC DNA]</scope>
    <source>
        <strain evidence="10 11">XBU10</strain>
    </source>
</reference>
<keyword evidence="4" id="KW-0997">Cell inner membrane</keyword>
<evidence type="ECO:0000256" key="8">
    <source>
        <dbReference type="RuleBase" id="RU363032"/>
    </source>
</evidence>
<keyword evidence="3" id="KW-1003">Cell membrane</keyword>
<keyword evidence="5 8" id="KW-0812">Transmembrane</keyword>
<feature type="transmembrane region" description="Helical" evidence="8">
    <location>
        <begin position="208"/>
        <end position="231"/>
    </location>
</feature>
<evidence type="ECO:0000256" key="4">
    <source>
        <dbReference type="ARBA" id="ARBA00022519"/>
    </source>
</evidence>
<comment type="subcellular location">
    <subcellularLocation>
        <location evidence="1">Cell inner membrane</location>
        <topology evidence="1">Multi-pass membrane protein</topology>
    </subcellularLocation>
    <subcellularLocation>
        <location evidence="8">Cell membrane</location>
        <topology evidence="8">Multi-pass membrane protein</topology>
    </subcellularLocation>
</comment>
<feature type="transmembrane region" description="Helical" evidence="8">
    <location>
        <begin position="149"/>
        <end position="169"/>
    </location>
</feature>
<feature type="transmembrane region" description="Helical" evidence="8">
    <location>
        <begin position="388"/>
        <end position="407"/>
    </location>
</feature>
<dbReference type="EMBL" id="VTFT01000001">
    <property type="protein sequence ID" value="TYT27300.1"/>
    <property type="molecule type" value="Genomic_DNA"/>
</dbReference>
<evidence type="ECO:0000259" key="9">
    <source>
        <dbReference type="PROSITE" id="PS50928"/>
    </source>
</evidence>
<evidence type="ECO:0000256" key="5">
    <source>
        <dbReference type="ARBA" id="ARBA00022692"/>
    </source>
</evidence>
<evidence type="ECO:0000256" key="7">
    <source>
        <dbReference type="ARBA" id="ARBA00023136"/>
    </source>
</evidence>
<accession>A0A5D4XWM6</accession>
<feature type="domain" description="ABC transmembrane type-1" evidence="9">
    <location>
        <begin position="342"/>
        <end position="551"/>
    </location>
</feature>
<dbReference type="PROSITE" id="PS50928">
    <property type="entry name" value="ABC_TM1"/>
    <property type="match status" value="2"/>
</dbReference>
<feature type="transmembrane region" description="Helical" evidence="8">
    <location>
        <begin position="251"/>
        <end position="269"/>
    </location>
</feature>
<proteinExistence type="inferred from homology"/>
<sequence length="565" mass="58923">MTAAASALAMAPVRSRARPDGWLLAALAIAAVALLPLLALAWTAAQGSDAWPHIVANVLPQAARNTLWLLLGVGALSVAIGTGSAWLVTAYDFPGRAVMAWALLLPLAVPTYIVAYAYLDLLHPLGPVQGAIRSVLGHEGPREFRLPDIRGLAGCIVLLGLVLYPYVYITTRAMFMTQAAGLLEAARTLGASRAAVFRRVALPLARPAIAVGAALALLETLGDIGASEFLGVQTLTVSVYTTWVTRSDLPGAAQIALSMLVVVVAVIALERSGRRRAGYASAMRPRPMQPQRLRGAAGWGALALVALPVVLGFVAPATHLAIESGQRIVDGTGVSPMLWRSTWNTLRVALLATAATLAAGLVLAWALRLAQARRRTRLATAALRIGSLGYAVPGTVLAIGLLAPLAWFDDGANLLLRAAGLEPRMLLMGSLGALVLAYMLRFLAIAGGGVEAGLARIAPSLDQAARGLGAAPRRMLARVHLPLLRPALAAAALLVFVDAMKELPATLLLRPLGFETLATWLYADAARGAYEDGALAALLIVLAGLLPVILLARTGLTYGHEVAPA</sequence>
<keyword evidence="6 8" id="KW-1133">Transmembrane helix</keyword>
<feature type="transmembrane region" description="Helical" evidence="8">
    <location>
        <begin position="535"/>
        <end position="556"/>
    </location>
</feature>
<dbReference type="Pfam" id="PF00528">
    <property type="entry name" value="BPD_transp_1"/>
    <property type="match status" value="2"/>
</dbReference>
<organism evidence="10 11">
    <name type="scientific">Luteimonas viscosa</name>
    <dbReference type="NCBI Taxonomy" id="1132694"/>
    <lineage>
        <taxon>Bacteria</taxon>
        <taxon>Pseudomonadati</taxon>
        <taxon>Pseudomonadota</taxon>
        <taxon>Gammaproteobacteria</taxon>
        <taxon>Lysobacterales</taxon>
        <taxon>Lysobacteraceae</taxon>
        <taxon>Luteimonas</taxon>
    </lineage>
</organism>
<feature type="transmembrane region" description="Helical" evidence="8">
    <location>
        <begin position="427"/>
        <end position="454"/>
    </location>
</feature>
<evidence type="ECO:0000256" key="3">
    <source>
        <dbReference type="ARBA" id="ARBA00022475"/>
    </source>
</evidence>
<feature type="transmembrane region" description="Helical" evidence="8">
    <location>
        <begin position="293"/>
        <end position="315"/>
    </location>
</feature>
<keyword evidence="2 8" id="KW-0813">Transport</keyword>
<dbReference type="Gene3D" id="1.10.3720.10">
    <property type="entry name" value="MetI-like"/>
    <property type="match status" value="2"/>
</dbReference>
<dbReference type="GO" id="GO:0005886">
    <property type="term" value="C:plasma membrane"/>
    <property type="evidence" value="ECO:0007669"/>
    <property type="project" value="UniProtKB-SubCell"/>
</dbReference>
<keyword evidence="7 8" id="KW-0472">Membrane</keyword>
<protein>
    <submittedName>
        <fullName evidence="10">Iron ABC transporter permease</fullName>
    </submittedName>
</protein>
<comment type="caution">
    <text evidence="10">The sequence shown here is derived from an EMBL/GenBank/DDBJ whole genome shotgun (WGS) entry which is preliminary data.</text>
</comment>
<dbReference type="PANTHER" id="PTHR43357">
    <property type="entry name" value="INNER MEMBRANE ABC TRANSPORTER PERMEASE PROTEIN YDCV"/>
    <property type="match status" value="1"/>
</dbReference>
<evidence type="ECO:0000256" key="6">
    <source>
        <dbReference type="ARBA" id="ARBA00022989"/>
    </source>
</evidence>
<feature type="transmembrane region" description="Helical" evidence="8">
    <location>
        <begin position="475"/>
        <end position="497"/>
    </location>
</feature>
<gene>
    <name evidence="10" type="ORF">FZO89_14120</name>
</gene>
<dbReference type="FunFam" id="1.10.3720.10:FF:000088">
    <property type="entry name" value="Iron(III) ABC transporter, permease protein"/>
    <property type="match status" value="1"/>
</dbReference>
<comment type="similarity">
    <text evidence="8">Belongs to the binding-protein-dependent transport system permease family.</text>
</comment>
<dbReference type="InterPro" id="IPR035906">
    <property type="entry name" value="MetI-like_sf"/>
</dbReference>
<dbReference type="SUPFAM" id="SSF161098">
    <property type="entry name" value="MetI-like"/>
    <property type="match status" value="2"/>
</dbReference>
<feature type="transmembrane region" description="Helical" evidence="8">
    <location>
        <begin position="346"/>
        <end position="367"/>
    </location>
</feature>
<dbReference type="InterPro" id="IPR000515">
    <property type="entry name" value="MetI-like"/>
</dbReference>
<evidence type="ECO:0000256" key="2">
    <source>
        <dbReference type="ARBA" id="ARBA00022448"/>
    </source>
</evidence>
<dbReference type="RefSeq" id="WP_149103851.1">
    <property type="nucleotide sequence ID" value="NZ_VTFT01000001.1"/>
</dbReference>
<evidence type="ECO:0000313" key="10">
    <source>
        <dbReference type="EMBL" id="TYT27300.1"/>
    </source>
</evidence>
<feature type="transmembrane region" description="Helical" evidence="8">
    <location>
        <begin position="66"/>
        <end position="88"/>
    </location>
</feature>
<dbReference type="GO" id="GO:0055085">
    <property type="term" value="P:transmembrane transport"/>
    <property type="evidence" value="ECO:0007669"/>
    <property type="project" value="InterPro"/>
</dbReference>
<keyword evidence="11" id="KW-1185">Reference proteome</keyword>
<name>A0A5D4XWM6_9GAMM</name>
<feature type="transmembrane region" description="Helical" evidence="8">
    <location>
        <begin position="100"/>
        <end position="119"/>
    </location>
</feature>